<organism evidence="1">
    <name type="scientific">marine sediment metagenome</name>
    <dbReference type="NCBI Taxonomy" id="412755"/>
    <lineage>
        <taxon>unclassified sequences</taxon>
        <taxon>metagenomes</taxon>
        <taxon>ecological metagenomes</taxon>
    </lineage>
</organism>
<proteinExistence type="predicted"/>
<protein>
    <submittedName>
        <fullName evidence="1">Uncharacterized protein</fullName>
    </submittedName>
</protein>
<comment type="caution">
    <text evidence="1">The sequence shown here is derived from an EMBL/GenBank/DDBJ whole genome shotgun (WGS) entry which is preliminary data.</text>
</comment>
<gene>
    <name evidence="1" type="ORF">LCGC14_2481060</name>
</gene>
<accession>A0A0F9BVC0</accession>
<sequence>MAEPVAVANSPTIAQLLSALDLELLGFKGAFSEDQKIGRINKGKNELWKVLKQLKEGYFMEDSALTGGLDNEFPNLTTTDREYNLPKDLAELRFIEVTDPLAHREWSFEKIGMNSPRWREARLSSTLTGAGNASRLGAGNVLYDIVGPDDTGRQRMILASYLPVVMSLKLWYTRVVPDFTIPKVAAENLVTFLAPYITPILTYATKSLLRLEDAEIAKEWEKDWFEDLRRTVSASSDRSEADIEVVEDFGSGDI</sequence>
<dbReference type="EMBL" id="LAZR01039082">
    <property type="protein sequence ID" value="KKL17887.1"/>
    <property type="molecule type" value="Genomic_DNA"/>
</dbReference>
<dbReference type="AlphaFoldDB" id="A0A0F9BVC0"/>
<reference evidence="1" key="1">
    <citation type="journal article" date="2015" name="Nature">
        <title>Complex archaea that bridge the gap between prokaryotes and eukaryotes.</title>
        <authorList>
            <person name="Spang A."/>
            <person name="Saw J.H."/>
            <person name="Jorgensen S.L."/>
            <person name="Zaremba-Niedzwiedzka K."/>
            <person name="Martijn J."/>
            <person name="Lind A.E."/>
            <person name="van Eijk R."/>
            <person name="Schleper C."/>
            <person name="Guy L."/>
            <person name="Ettema T.J."/>
        </authorList>
    </citation>
    <scope>NUCLEOTIDE SEQUENCE</scope>
</reference>
<evidence type="ECO:0000313" key="1">
    <source>
        <dbReference type="EMBL" id="KKL17887.1"/>
    </source>
</evidence>
<name>A0A0F9BVC0_9ZZZZ</name>